<dbReference type="RefSeq" id="XP_064655121.1">
    <property type="nucleotide sequence ID" value="XM_064806816.1"/>
</dbReference>
<evidence type="ECO:0000313" key="5">
    <source>
        <dbReference type="EMBL" id="KAK5164925.1"/>
    </source>
</evidence>
<gene>
    <name evidence="5" type="ORF">LTR77_009590</name>
</gene>
<feature type="domain" description="Carboxylesterase type B" evidence="4">
    <location>
        <begin position="24"/>
        <end position="528"/>
    </location>
</feature>
<keyword evidence="3" id="KW-0732">Signal</keyword>
<dbReference type="Gene3D" id="3.40.50.1820">
    <property type="entry name" value="alpha/beta hydrolase"/>
    <property type="match status" value="1"/>
</dbReference>
<evidence type="ECO:0000313" key="6">
    <source>
        <dbReference type="Proteomes" id="UP001337655"/>
    </source>
</evidence>
<dbReference type="InterPro" id="IPR019826">
    <property type="entry name" value="Carboxylesterase_B_AS"/>
</dbReference>
<dbReference type="AlphaFoldDB" id="A0AAV9P1Y3"/>
<dbReference type="GO" id="GO:0016787">
    <property type="term" value="F:hydrolase activity"/>
    <property type="evidence" value="ECO:0007669"/>
    <property type="project" value="UniProtKB-KW"/>
</dbReference>
<evidence type="ECO:0000256" key="1">
    <source>
        <dbReference type="ARBA" id="ARBA00005964"/>
    </source>
</evidence>
<dbReference type="PANTHER" id="PTHR11559">
    <property type="entry name" value="CARBOXYLESTERASE"/>
    <property type="match status" value="1"/>
</dbReference>
<evidence type="ECO:0000256" key="2">
    <source>
        <dbReference type="ARBA" id="ARBA00022801"/>
    </source>
</evidence>
<dbReference type="EC" id="3.1.1.-" evidence="3"/>
<dbReference type="Proteomes" id="UP001337655">
    <property type="component" value="Unassembled WGS sequence"/>
</dbReference>
<comment type="similarity">
    <text evidence="1 3">Belongs to the type-B carboxylesterase/lipase family.</text>
</comment>
<sequence>MVQFLLLLLLAATVHSICVPSHDNHVVQLPTGRYHGRHDPSSSTTTYFSIPYAFATRFEKSKPIEEKPDVSRSAVVDASKHGPACPIFNLPPPYDKGFGALLGDQPIKPQSEECLTMDIYVPDGDHKDLPVSLFTHGGAFLVGSSFTYDMSPLVAKSMELGLPMIAISIQYRLGPLGFLNPSSLGSQSMDLGILDQVEALRWVRRNIQAFGGSHKRVTISGESAGGESTLYQLLWTDENLFRSAWLMSVPSSGQPFLAPQPSFKDDLVKSYAKACGCSGTKSIHAAVACLKSTGPKVMVNRSAAWEGSQTSLGGLIRHNMFDTIRKHKFPKIPVVFSVTRDEGTVLALGFEPDSTEATKRSLAGYIAGAGLSGRKAANFVQQLLKAYPNDPVLGSPFDAADTDYGFGSHYKRAAAMATDGTFVEPWYEYLQTFSERTKTFGLLWNQPAPKTPRSLGVNHGADLSFYFPLLAGEDRDPRKTTEGRRFVNALQSALVNFVHYGDPNGCVATGQGEKYTWPEYSKNGQVTVMSASNITSEPQPRRPGFDVFRRFLRPGSL</sequence>
<keyword evidence="2 3" id="KW-0378">Hydrolase</keyword>
<feature type="chain" id="PRO_5043100074" description="Carboxylic ester hydrolase" evidence="3">
    <location>
        <begin position="17"/>
        <end position="557"/>
    </location>
</feature>
<organism evidence="5 6">
    <name type="scientific">Saxophila tyrrhenica</name>
    <dbReference type="NCBI Taxonomy" id="1690608"/>
    <lineage>
        <taxon>Eukaryota</taxon>
        <taxon>Fungi</taxon>
        <taxon>Dikarya</taxon>
        <taxon>Ascomycota</taxon>
        <taxon>Pezizomycotina</taxon>
        <taxon>Dothideomycetes</taxon>
        <taxon>Dothideomycetidae</taxon>
        <taxon>Mycosphaerellales</taxon>
        <taxon>Extremaceae</taxon>
        <taxon>Saxophila</taxon>
    </lineage>
</organism>
<protein>
    <recommendedName>
        <fullName evidence="3">Carboxylic ester hydrolase</fullName>
        <ecNumber evidence="3">3.1.1.-</ecNumber>
    </recommendedName>
</protein>
<dbReference type="Pfam" id="PF00135">
    <property type="entry name" value="COesterase"/>
    <property type="match status" value="1"/>
</dbReference>
<name>A0AAV9P1Y3_9PEZI</name>
<proteinExistence type="inferred from homology"/>
<evidence type="ECO:0000256" key="3">
    <source>
        <dbReference type="RuleBase" id="RU361235"/>
    </source>
</evidence>
<dbReference type="SUPFAM" id="SSF53474">
    <property type="entry name" value="alpha/beta-Hydrolases"/>
    <property type="match status" value="1"/>
</dbReference>
<keyword evidence="6" id="KW-1185">Reference proteome</keyword>
<dbReference type="GeneID" id="89930920"/>
<dbReference type="EMBL" id="JAVRRT010000018">
    <property type="protein sequence ID" value="KAK5164925.1"/>
    <property type="molecule type" value="Genomic_DNA"/>
</dbReference>
<accession>A0AAV9P1Y3</accession>
<dbReference type="PROSITE" id="PS00122">
    <property type="entry name" value="CARBOXYLESTERASE_B_1"/>
    <property type="match status" value="1"/>
</dbReference>
<feature type="signal peptide" evidence="3">
    <location>
        <begin position="1"/>
        <end position="16"/>
    </location>
</feature>
<dbReference type="InterPro" id="IPR029058">
    <property type="entry name" value="AB_hydrolase_fold"/>
</dbReference>
<dbReference type="InterPro" id="IPR002018">
    <property type="entry name" value="CarbesteraseB"/>
</dbReference>
<comment type="caution">
    <text evidence="5">The sequence shown here is derived from an EMBL/GenBank/DDBJ whole genome shotgun (WGS) entry which is preliminary data.</text>
</comment>
<dbReference type="InterPro" id="IPR050309">
    <property type="entry name" value="Type-B_Carboxylest/Lipase"/>
</dbReference>
<evidence type="ECO:0000259" key="4">
    <source>
        <dbReference type="Pfam" id="PF00135"/>
    </source>
</evidence>
<reference evidence="5 6" key="1">
    <citation type="submission" date="2023-08" db="EMBL/GenBank/DDBJ databases">
        <title>Black Yeasts Isolated from many extreme environments.</title>
        <authorList>
            <person name="Coleine C."/>
            <person name="Stajich J.E."/>
            <person name="Selbmann L."/>
        </authorList>
    </citation>
    <scope>NUCLEOTIDE SEQUENCE [LARGE SCALE GENOMIC DNA]</scope>
    <source>
        <strain evidence="5 6">CCFEE 5935</strain>
    </source>
</reference>